<keyword evidence="2" id="KW-1185">Reference proteome</keyword>
<dbReference type="Proteomes" id="UP000077245">
    <property type="component" value="Unassembled WGS sequence"/>
</dbReference>
<protein>
    <submittedName>
        <fullName evidence="1">Uncharacterized protein</fullName>
    </submittedName>
</protein>
<gene>
    <name evidence="1" type="ORF">MBCUR_15460</name>
</gene>
<proteinExistence type="predicted"/>
<comment type="caution">
    <text evidence="1">The sequence shown here is derived from an EMBL/GenBank/DDBJ whole genome shotgun (WGS) entry which is preliminary data.</text>
</comment>
<dbReference type="AlphaFoldDB" id="A0A165ZSP0"/>
<dbReference type="PATRIC" id="fig|49547.3.peg.1651"/>
<reference evidence="1 2" key="1">
    <citation type="submission" date="2016-04" db="EMBL/GenBank/DDBJ databases">
        <title>Genome sequence of Methanobrevibacter curvatus DSM 11111.</title>
        <authorList>
            <person name="Poehlein A."/>
            <person name="Seedorf H."/>
            <person name="Daniel R."/>
        </authorList>
    </citation>
    <scope>NUCLEOTIDE SEQUENCE [LARGE SCALE GENOMIC DNA]</scope>
    <source>
        <strain evidence="1 2">DSM 11111</strain>
    </source>
</reference>
<evidence type="ECO:0000313" key="2">
    <source>
        <dbReference type="Proteomes" id="UP000077245"/>
    </source>
</evidence>
<dbReference type="STRING" id="49547.MBCUR_15460"/>
<name>A0A165ZSP0_9EURY</name>
<accession>A0A165ZSP0</accession>
<evidence type="ECO:0000313" key="1">
    <source>
        <dbReference type="EMBL" id="KZX11111.1"/>
    </source>
</evidence>
<sequence>MLKYWIRWHGLRFKHRLLGNILEKENLKNYFNLINNDKPINLMSEDILDRKEFSKKLGKLILEYKLSDSLVIGLLGEWVQVSHL</sequence>
<organism evidence="1 2">
    <name type="scientific">Methanobrevibacter curvatus</name>
    <dbReference type="NCBI Taxonomy" id="49547"/>
    <lineage>
        <taxon>Archaea</taxon>
        <taxon>Methanobacteriati</taxon>
        <taxon>Methanobacteriota</taxon>
        <taxon>Methanomada group</taxon>
        <taxon>Methanobacteria</taxon>
        <taxon>Methanobacteriales</taxon>
        <taxon>Methanobacteriaceae</taxon>
        <taxon>Methanobrevibacter</taxon>
    </lineage>
</organism>
<dbReference type="EMBL" id="LWMV01000194">
    <property type="protein sequence ID" value="KZX11111.1"/>
    <property type="molecule type" value="Genomic_DNA"/>
</dbReference>